<name>A0ABQ5V6H7_9PROT</name>
<dbReference type="PANTHER" id="PTHR32282">
    <property type="entry name" value="BINDING PROTEIN TRANSPEPTIDASE, PUTATIVE-RELATED"/>
    <property type="match status" value="1"/>
</dbReference>
<keyword evidence="7" id="KW-0808">Transferase</keyword>
<dbReference type="InterPro" id="IPR036950">
    <property type="entry name" value="PBP_transglycosylase"/>
</dbReference>
<dbReference type="InterPro" id="IPR050396">
    <property type="entry name" value="Glycosyltr_51/Transpeptidase"/>
</dbReference>
<keyword evidence="4" id="KW-0121">Carboxypeptidase</keyword>
<evidence type="ECO:0000256" key="3">
    <source>
        <dbReference type="ARBA" id="ARBA00007739"/>
    </source>
</evidence>
<evidence type="ECO:0000256" key="11">
    <source>
        <dbReference type="ARBA" id="ARBA00049902"/>
    </source>
</evidence>
<dbReference type="InterPro" id="IPR001264">
    <property type="entry name" value="Glyco_trans_51"/>
</dbReference>
<dbReference type="SUPFAM" id="SSF56601">
    <property type="entry name" value="beta-lactamase/transpeptidase-like"/>
    <property type="match status" value="1"/>
</dbReference>
<dbReference type="EC" id="2.4.99.28" evidence="10"/>
<protein>
    <recommendedName>
        <fullName evidence="10">peptidoglycan glycosyltransferase</fullName>
        <ecNumber evidence="10">2.4.99.28</ecNumber>
    </recommendedName>
</protein>
<proteinExistence type="inferred from homology"/>
<evidence type="ECO:0000313" key="16">
    <source>
        <dbReference type="Proteomes" id="UP001161391"/>
    </source>
</evidence>
<dbReference type="EMBL" id="BSNK01000001">
    <property type="protein sequence ID" value="GLQ23083.1"/>
    <property type="molecule type" value="Genomic_DNA"/>
</dbReference>
<organism evidence="15 16">
    <name type="scientific">Algimonas ampicilliniresistens</name>
    <dbReference type="NCBI Taxonomy" id="1298735"/>
    <lineage>
        <taxon>Bacteria</taxon>
        <taxon>Pseudomonadati</taxon>
        <taxon>Pseudomonadota</taxon>
        <taxon>Alphaproteobacteria</taxon>
        <taxon>Maricaulales</taxon>
        <taxon>Robiginitomaculaceae</taxon>
        <taxon>Algimonas</taxon>
    </lineage>
</organism>
<reference evidence="15" key="2">
    <citation type="submission" date="2023-01" db="EMBL/GenBank/DDBJ databases">
        <title>Draft genome sequence of Algimonas ampicilliniresistens strain NBRC 108219.</title>
        <authorList>
            <person name="Sun Q."/>
            <person name="Mori K."/>
        </authorList>
    </citation>
    <scope>NUCLEOTIDE SEQUENCE</scope>
    <source>
        <strain evidence="15">NBRC 108219</strain>
    </source>
</reference>
<evidence type="ECO:0000256" key="5">
    <source>
        <dbReference type="ARBA" id="ARBA00022670"/>
    </source>
</evidence>
<dbReference type="NCBIfam" id="TIGR02073">
    <property type="entry name" value="PBP_1c"/>
    <property type="match status" value="1"/>
</dbReference>
<keyword evidence="16" id="KW-1185">Reference proteome</keyword>
<evidence type="ECO:0000313" key="15">
    <source>
        <dbReference type="EMBL" id="GLQ23083.1"/>
    </source>
</evidence>
<comment type="pathway">
    <text evidence="1">Cell wall biogenesis; peptidoglycan biosynthesis.</text>
</comment>
<evidence type="ECO:0000256" key="4">
    <source>
        <dbReference type="ARBA" id="ARBA00022645"/>
    </source>
</evidence>
<evidence type="ECO:0000256" key="1">
    <source>
        <dbReference type="ARBA" id="ARBA00004752"/>
    </source>
</evidence>
<evidence type="ECO:0000256" key="10">
    <source>
        <dbReference type="ARBA" id="ARBA00044770"/>
    </source>
</evidence>
<dbReference type="Gene3D" id="3.40.710.10">
    <property type="entry name" value="DD-peptidase/beta-lactamase superfamily"/>
    <property type="match status" value="1"/>
</dbReference>
<dbReference type="Pfam" id="PF00912">
    <property type="entry name" value="Transgly"/>
    <property type="match status" value="1"/>
</dbReference>
<dbReference type="Proteomes" id="UP001161391">
    <property type="component" value="Unassembled WGS sequence"/>
</dbReference>
<keyword evidence="8" id="KW-0378">Hydrolase</keyword>
<comment type="caution">
    <text evidence="15">The sequence shown here is derived from an EMBL/GenBank/DDBJ whole genome shotgun (WGS) entry which is preliminary data.</text>
</comment>
<evidence type="ECO:0000256" key="7">
    <source>
        <dbReference type="ARBA" id="ARBA00022679"/>
    </source>
</evidence>
<keyword evidence="6" id="KW-0328">Glycosyltransferase</keyword>
<evidence type="ECO:0000256" key="6">
    <source>
        <dbReference type="ARBA" id="ARBA00022676"/>
    </source>
</evidence>
<dbReference type="InterPro" id="IPR011815">
    <property type="entry name" value="PBP_1c"/>
</dbReference>
<dbReference type="Pfam" id="PF06832">
    <property type="entry name" value="BiPBP_C"/>
    <property type="match status" value="1"/>
</dbReference>
<keyword evidence="5" id="KW-0645">Protease</keyword>
<feature type="domain" description="Penicillin-binding protein transpeptidase" evidence="12">
    <location>
        <begin position="279"/>
        <end position="499"/>
    </location>
</feature>
<feature type="domain" description="Penicillin-binding C-terminal" evidence="14">
    <location>
        <begin position="561"/>
        <end position="638"/>
    </location>
</feature>
<evidence type="ECO:0000259" key="13">
    <source>
        <dbReference type="Pfam" id="PF00912"/>
    </source>
</evidence>
<dbReference type="SUPFAM" id="SSF53955">
    <property type="entry name" value="Lysozyme-like"/>
    <property type="match status" value="1"/>
</dbReference>
<comment type="catalytic activity">
    <reaction evidence="11">
        <text>[GlcNAc-(1-&gt;4)-Mur2Ac(oyl-L-Ala-gamma-D-Glu-L-Lys-D-Ala-D-Ala)](n)-di-trans,octa-cis-undecaprenyl diphosphate + beta-D-GlcNAc-(1-&gt;4)-Mur2Ac(oyl-L-Ala-gamma-D-Glu-L-Lys-D-Ala-D-Ala)-di-trans,octa-cis-undecaprenyl diphosphate = [GlcNAc-(1-&gt;4)-Mur2Ac(oyl-L-Ala-gamma-D-Glu-L-Lys-D-Ala-D-Ala)](n+1)-di-trans,octa-cis-undecaprenyl diphosphate + di-trans,octa-cis-undecaprenyl diphosphate + H(+)</text>
        <dbReference type="Rhea" id="RHEA:23708"/>
        <dbReference type="Rhea" id="RHEA-COMP:9602"/>
        <dbReference type="Rhea" id="RHEA-COMP:9603"/>
        <dbReference type="ChEBI" id="CHEBI:15378"/>
        <dbReference type="ChEBI" id="CHEBI:58405"/>
        <dbReference type="ChEBI" id="CHEBI:60033"/>
        <dbReference type="ChEBI" id="CHEBI:78435"/>
        <dbReference type="EC" id="2.4.99.28"/>
    </reaction>
</comment>
<dbReference type="PANTHER" id="PTHR32282:SF15">
    <property type="entry name" value="PENICILLIN-BINDING PROTEIN 1C"/>
    <property type="match status" value="1"/>
</dbReference>
<evidence type="ECO:0000259" key="14">
    <source>
        <dbReference type="Pfam" id="PF06832"/>
    </source>
</evidence>
<evidence type="ECO:0000256" key="8">
    <source>
        <dbReference type="ARBA" id="ARBA00022801"/>
    </source>
</evidence>
<comment type="similarity">
    <text evidence="3">In the N-terminal section; belongs to the glycosyltransferase 51 family.</text>
</comment>
<reference evidence="15" key="1">
    <citation type="journal article" date="2014" name="Int. J. Syst. Evol. Microbiol.">
        <title>Complete genome of a new Firmicutes species belonging to the dominant human colonic microbiota ('Ruminococcus bicirculans') reveals two chromosomes and a selective capacity to utilize plant glucans.</title>
        <authorList>
            <consortium name="NISC Comparative Sequencing Program"/>
            <person name="Wegmann U."/>
            <person name="Louis P."/>
            <person name="Goesmann A."/>
            <person name="Henrissat B."/>
            <person name="Duncan S.H."/>
            <person name="Flint H.J."/>
        </authorList>
    </citation>
    <scope>NUCLEOTIDE SEQUENCE</scope>
    <source>
        <strain evidence="15">NBRC 108219</strain>
    </source>
</reference>
<dbReference type="Pfam" id="PF00905">
    <property type="entry name" value="Transpeptidase"/>
    <property type="match status" value="1"/>
</dbReference>
<dbReference type="Gene3D" id="1.10.3810.10">
    <property type="entry name" value="Biosynthetic peptidoglycan transglycosylase-like"/>
    <property type="match status" value="1"/>
</dbReference>
<evidence type="ECO:0000256" key="2">
    <source>
        <dbReference type="ARBA" id="ARBA00007090"/>
    </source>
</evidence>
<evidence type="ECO:0000259" key="12">
    <source>
        <dbReference type="Pfam" id="PF00905"/>
    </source>
</evidence>
<evidence type="ECO:0000256" key="9">
    <source>
        <dbReference type="ARBA" id="ARBA00023268"/>
    </source>
</evidence>
<gene>
    <name evidence="15" type="ORF">GCM10007853_09570</name>
</gene>
<dbReference type="InterPro" id="IPR012338">
    <property type="entry name" value="Beta-lactam/transpept-like"/>
</dbReference>
<dbReference type="InterPro" id="IPR023346">
    <property type="entry name" value="Lysozyme-like_dom_sf"/>
</dbReference>
<feature type="domain" description="Glycosyl transferase family 51" evidence="13">
    <location>
        <begin position="40"/>
        <end position="209"/>
    </location>
</feature>
<sequence length="655" mass="70415">MVAVVALTLGWLCVPVLPSDADTVSSVLRDRDGEVMHIASVEDGRIRLPANLDRIDPAFIEALVAMEDKRFYSHVGFDPMAIGRAIKSNLSAGEVVSGASTITQQLGRQYRPRPRTMPTKIVEALEAVRLDLRMSKTEQLERYLTRISYGSNIEGIEAASRLWLGKSPRYLTTDEIALLLALPQSPEARRPDRNPIAAKAGRDRILDRMAQEGLIDPQVAEASKTQPVPTRRESLPNRDLLAYQTFGDGISTLDAAEQARVARVLSDWTRKRPVPVNAAAMIVHLPTREVRTLVGTGARDHAGGWIDMTDRVRSPGSTLKPFIYAMAQDDGALDLESAVRDAPTRFGAYRPENFTRRYHGTVTVREALQHSLNVPAVTALHAVGADRFRAALAAAGPQARGRIGDTKGEGLALALGGTGLSARDLALLYTALGNGGEAGPLRFKPDAPDDGSYQLVSRETADAVVDALRGAPVPKGFANMSGVGRIAYKTGTSYGFRDSWAAGLAGEYAIIVWTGRPDGAPRPGSTGRGSAAPLLFDIAAPLIMPERDHRLSEAPTALKTVAAQTDRGPVILFPADGTDVLESDRGLSISVDSDEAVQLFVSGEPVRREAGLAVWKPKSPGFYQVSAVDALGRSTNANIRVVSRDQLVDAPPQLR</sequence>
<comment type="similarity">
    <text evidence="2">In the C-terminal section; belongs to the transpeptidase family.</text>
</comment>
<dbReference type="InterPro" id="IPR009647">
    <property type="entry name" value="PBP_C"/>
</dbReference>
<accession>A0ABQ5V6H7</accession>
<dbReference type="InterPro" id="IPR001460">
    <property type="entry name" value="PCN-bd_Tpept"/>
</dbReference>
<keyword evidence="9" id="KW-0511">Multifunctional enzyme</keyword>